<dbReference type="Pfam" id="PF14778">
    <property type="entry name" value="ODR4-like"/>
    <property type="match status" value="1"/>
</dbReference>
<protein>
    <recommendedName>
        <fullName evidence="9">Protein odr-4 homolog</fullName>
    </recommendedName>
</protein>
<evidence type="ECO:0000256" key="5">
    <source>
        <dbReference type="ARBA" id="ARBA00023136"/>
    </source>
</evidence>
<keyword evidence="8" id="KW-1185">Reference proteome</keyword>
<comment type="subcellular location">
    <subcellularLocation>
        <location evidence="1">Membrane</location>
    </subcellularLocation>
</comment>
<comment type="caution">
    <text evidence="7">The sequence shown here is derived from an EMBL/GenBank/DDBJ whole genome shotgun (WGS) entry which is preliminary data.</text>
</comment>
<dbReference type="EMBL" id="CAXAJV020001293">
    <property type="protein sequence ID" value="CAL7943318.1"/>
    <property type="molecule type" value="Genomic_DNA"/>
</dbReference>
<comment type="similarity">
    <text evidence="2">Belongs to the ODR-4 family.</text>
</comment>
<reference evidence="7 8" key="1">
    <citation type="submission" date="2024-08" db="EMBL/GenBank/DDBJ databases">
        <authorList>
            <person name="Will J Nash"/>
            <person name="Angela Man"/>
            <person name="Seanna McTaggart"/>
            <person name="Kendall Baker"/>
            <person name="Tom Barker"/>
            <person name="Leah Catchpole"/>
            <person name="Alex Durrant"/>
            <person name="Karim Gharbi"/>
            <person name="Naomi Irish"/>
            <person name="Gemy Kaithakottil"/>
            <person name="Debby Ku"/>
            <person name="Aaliyah Providence"/>
            <person name="Felix Shaw"/>
            <person name="David Swarbreck"/>
            <person name="Chris Watkins"/>
            <person name="Ann M. McCartney"/>
            <person name="Giulio Formenti"/>
            <person name="Alice Mouton"/>
            <person name="Noel Vella"/>
            <person name="Bjorn M von Reumont"/>
            <person name="Adriana Vella"/>
            <person name="Wilfried Haerty"/>
        </authorList>
    </citation>
    <scope>NUCLEOTIDE SEQUENCE [LARGE SCALE GENOMIC DNA]</scope>
</reference>
<proteinExistence type="inferred from homology"/>
<name>A0ABP1NQJ8_XYLVO</name>
<evidence type="ECO:0000256" key="3">
    <source>
        <dbReference type="ARBA" id="ARBA00022692"/>
    </source>
</evidence>
<dbReference type="PANTHER" id="PTHR33966:SF1">
    <property type="entry name" value="PROTEIN ODR-4 HOMOLOG"/>
    <property type="match status" value="1"/>
</dbReference>
<evidence type="ECO:0000256" key="1">
    <source>
        <dbReference type="ARBA" id="ARBA00004370"/>
    </source>
</evidence>
<feature type="transmembrane region" description="Helical" evidence="6">
    <location>
        <begin position="310"/>
        <end position="328"/>
    </location>
</feature>
<keyword evidence="3 6" id="KW-0812">Transmembrane</keyword>
<organism evidence="7 8">
    <name type="scientific">Xylocopa violacea</name>
    <name type="common">Violet carpenter bee</name>
    <name type="synonym">Apis violacea</name>
    <dbReference type="NCBI Taxonomy" id="135666"/>
    <lineage>
        <taxon>Eukaryota</taxon>
        <taxon>Metazoa</taxon>
        <taxon>Ecdysozoa</taxon>
        <taxon>Arthropoda</taxon>
        <taxon>Hexapoda</taxon>
        <taxon>Insecta</taxon>
        <taxon>Pterygota</taxon>
        <taxon>Neoptera</taxon>
        <taxon>Endopterygota</taxon>
        <taxon>Hymenoptera</taxon>
        <taxon>Apocrita</taxon>
        <taxon>Aculeata</taxon>
        <taxon>Apoidea</taxon>
        <taxon>Anthophila</taxon>
        <taxon>Apidae</taxon>
        <taxon>Xylocopa</taxon>
        <taxon>Xylocopa</taxon>
    </lineage>
</organism>
<dbReference type="Proteomes" id="UP001642520">
    <property type="component" value="Unassembled WGS sequence"/>
</dbReference>
<dbReference type="InterPro" id="IPR029454">
    <property type="entry name" value="ODR-4-like"/>
</dbReference>
<gene>
    <name evidence="7" type="ORF">XYLVIOL_LOCUS6019</name>
</gene>
<accession>A0ABP1NQJ8</accession>
<evidence type="ECO:0008006" key="9">
    <source>
        <dbReference type="Google" id="ProtNLM"/>
    </source>
</evidence>
<evidence type="ECO:0000256" key="4">
    <source>
        <dbReference type="ARBA" id="ARBA00022989"/>
    </source>
</evidence>
<keyword evidence="5 6" id="KW-0472">Membrane</keyword>
<evidence type="ECO:0000256" key="2">
    <source>
        <dbReference type="ARBA" id="ARBA00010131"/>
    </source>
</evidence>
<keyword evidence="4 6" id="KW-1133">Transmembrane helix</keyword>
<sequence length="332" mass="37722">MHKNLSQNKYLCGDNNEEHLILNLNSITQKYTCKSVETNKTGMLKPADWKFQSKATKWHQLEAFIDFDRLFLIAANKDPETLKKQLQDILKTISDIIDSSLIVIEGEVRSPDDALEVVSRNKKDEKSCKNNEKNNNSKAIQINLYIPCQEENTNSDVTITPCSASIRLVGQLVSRTFVHQKANIEEANIAIKQDIIRSLASRLEMHWDSLIEEENGSPEENITLHEPPRRVLIALPESRVTLSDYLFPGEGPQEALLSLQELLDLEVQETNVQKDIELQADPTEFYSQSEIDVKAADLGIDSSENHQMRVYITGFSIAILIVIFAIVMHKLY</sequence>
<evidence type="ECO:0000313" key="7">
    <source>
        <dbReference type="EMBL" id="CAL7943318.1"/>
    </source>
</evidence>
<dbReference type="PANTHER" id="PTHR33966">
    <property type="entry name" value="PROTEIN ODR-4 HOMOLOG"/>
    <property type="match status" value="1"/>
</dbReference>
<evidence type="ECO:0000256" key="6">
    <source>
        <dbReference type="SAM" id="Phobius"/>
    </source>
</evidence>
<evidence type="ECO:0000313" key="8">
    <source>
        <dbReference type="Proteomes" id="UP001642520"/>
    </source>
</evidence>